<sequence>MIKTRYKEIHRPQYHYSPEEKWMNDPNGMVFFEGEYHLFYQHHPFGTTWGPMHWGHAVSKDLVHWEQLPIALYPDEHGTIFSGSAVVDWNDTTGFFDGKAGLVAIYTSHDTYPDSERPRQRQSLAYSKDNGRTWIKYEGNPVLSDEEITDYRDPKVFWHSESNKWVMILATGQTVTLYTSCNLIEWEFASEFGHQAGSHDGVWECPDLFELPVDGDQSNTRWVMLVSIGDDPAFPEGSRTQYFIGQFDGKTFVNEHGDDTTLWLDFGRDNYAGVSWSDVPEDDGRRIYIGWMSNWRYANLLPTEGWRSAMTLPRELFLTTTELGVRVVQKVVSEIQVLRNESEVIEEVLLEPNNPFHCDLLSSLMEVNISFEKRDSTSFGVIFENSIQEKVIIQYDAVVEKLTVDRVNAGIKHFSDSFAAIQEAIVKTENNQLHLQIWLDTSSVEVFANDGKAVCTSLVYPNQPYNKMVIFSKDGITKISSVELAELSSIWEK</sequence>
<keyword evidence="3 4" id="KW-0326">Glycosidase</keyword>
<dbReference type="SUPFAM" id="SSF49899">
    <property type="entry name" value="Concanavalin A-like lectins/glucanases"/>
    <property type="match status" value="1"/>
</dbReference>
<dbReference type="PROSITE" id="PS00609">
    <property type="entry name" value="GLYCOSYL_HYDROL_F32"/>
    <property type="match status" value="1"/>
</dbReference>
<dbReference type="EMBL" id="JBHLUU010000017">
    <property type="protein sequence ID" value="MFC0474881.1"/>
    <property type="molecule type" value="Genomic_DNA"/>
</dbReference>
<keyword evidence="8" id="KW-1185">Reference proteome</keyword>
<dbReference type="Gene3D" id="2.60.120.560">
    <property type="entry name" value="Exo-inulinase, domain 1"/>
    <property type="match status" value="1"/>
</dbReference>
<gene>
    <name evidence="7" type="ORF">ACFFHF_06145</name>
</gene>
<dbReference type="InterPro" id="IPR018053">
    <property type="entry name" value="Glyco_hydro_32_AS"/>
</dbReference>
<evidence type="ECO:0000313" key="8">
    <source>
        <dbReference type="Proteomes" id="UP001589738"/>
    </source>
</evidence>
<evidence type="ECO:0000259" key="5">
    <source>
        <dbReference type="Pfam" id="PF00251"/>
    </source>
</evidence>
<dbReference type="InterPro" id="IPR023296">
    <property type="entry name" value="Glyco_hydro_beta-prop_sf"/>
</dbReference>
<dbReference type="CDD" id="cd18622">
    <property type="entry name" value="GH32_Inu-like"/>
    <property type="match status" value="1"/>
</dbReference>
<dbReference type="Pfam" id="PF00251">
    <property type="entry name" value="Glyco_hydro_32N"/>
    <property type="match status" value="1"/>
</dbReference>
<reference evidence="7 8" key="1">
    <citation type="submission" date="2024-09" db="EMBL/GenBank/DDBJ databases">
        <authorList>
            <person name="Sun Q."/>
            <person name="Mori K."/>
        </authorList>
    </citation>
    <scope>NUCLEOTIDE SEQUENCE [LARGE SCALE GENOMIC DNA]</scope>
    <source>
        <strain evidence="7 8">CGMCC 1.9126</strain>
    </source>
</reference>
<evidence type="ECO:0000313" key="7">
    <source>
        <dbReference type="EMBL" id="MFC0474881.1"/>
    </source>
</evidence>
<dbReference type="InterPro" id="IPR013148">
    <property type="entry name" value="Glyco_hydro_32_N"/>
</dbReference>
<feature type="domain" description="Glycosyl hydrolase family 32 N-terminal" evidence="5">
    <location>
        <begin position="15"/>
        <end position="320"/>
    </location>
</feature>
<dbReference type="SMART" id="SM00640">
    <property type="entry name" value="Glyco_32"/>
    <property type="match status" value="1"/>
</dbReference>
<dbReference type="Proteomes" id="UP001589738">
    <property type="component" value="Unassembled WGS sequence"/>
</dbReference>
<dbReference type="InterPro" id="IPR001362">
    <property type="entry name" value="Glyco_hydro_32"/>
</dbReference>
<accession>A0ABV6KNH7</accession>
<dbReference type="PANTHER" id="PTHR42800:SF1">
    <property type="entry name" value="EXOINULINASE INUD (AFU_ORTHOLOGUE AFUA_5G00480)"/>
    <property type="match status" value="1"/>
</dbReference>
<evidence type="ECO:0000256" key="4">
    <source>
        <dbReference type="RuleBase" id="RU362110"/>
    </source>
</evidence>
<dbReference type="Pfam" id="PF08244">
    <property type="entry name" value="Glyco_hydro_32C"/>
    <property type="match status" value="1"/>
</dbReference>
<dbReference type="Gene3D" id="2.115.10.20">
    <property type="entry name" value="Glycosyl hydrolase domain, family 43"/>
    <property type="match status" value="1"/>
</dbReference>
<dbReference type="InterPro" id="IPR013189">
    <property type="entry name" value="Glyco_hydro_32_C"/>
</dbReference>
<dbReference type="GO" id="GO:0016787">
    <property type="term" value="F:hydrolase activity"/>
    <property type="evidence" value="ECO:0007669"/>
    <property type="project" value="UniProtKB-KW"/>
</dbReference>
<dbReference type="SUPFAM" id="SSF75005">
    <property type="entry name" value="Arabinanase/levansucrase/invertase"/>
    <property type="match status" value="1"/>
</dbReference>
<comment type="caution">
    <text evidence="7">The sequence shown here is derived from an EMBL/GenBank/DDBJ whole genome shotgun (WGS) entry which is preliminary data.</text>
</comment>
<evidence type="ECO:0000256" key="3">
    <source>
        <dbReference type="ARBA" id="ARBA00023295"/>
    </source>
</evidence>
<protein>
    <submittedName>
        <fullName evidence="7">Glycoside hydrolase family 32 protein</fullName>
    </submittedName>
</protein>
<dbReference type="InterPro" id="IPR013320">
    <property type="entry name" value="ConA-like_dom_sf"/>
</dbReference>
<dbReference type="PANTHER" id="PTHR42800">
    <property type="entry name" value="EXOINULINASE INUD (AFU_ORTHOLOGUE AFUA_5G00480)"/>
    <property type="match status" value="1"/>
</dbReference>
<evidence type="ECO:0000259" key="6">
    <source>
        <dbReference type="Pfam" id="PF08244"/>
    </source>
</evidence>
<comment type="similarity">
    <text evidence="1 4">Belongs to the glycosyl hydrolase 32 family.</text>
</comment>
<evidence type="ECO:0000256" key="1">
    <source>
        <dbReference type="ARBA" id="ARBA00009902"/>
    </source>
</evidence>
<keyword evidence="2 4" id="KW-0378">Hydrolase</keyword>
<feature type="domain" description="Glycosyl hydrolase family 32 C-terminal" evidence="6">
    <location>
        <begin position="360"/>
        <end position="484"/>
    </location>
</feature>
<dbReference type="RefSeq" id="WP_160548233.1">
    <property type="nucleotide sequence ID" value="NZ_JBHLUU010000017.1"/>
</dbReference>
<organism evidence="7 8">
    <name type="scientific">Robertmurraya beringensis</name>
    <dbReference type="NCBI Taxonomy" id="641660"/>
    <lineage>
        <taxon>Bacteria</taxon>
        <taxon>Bacillati</taxon>
        <taxon>Bacillota</taxon>
        <taxon>Bacilli</taxon>
        <taxon>Bacillales</taxon>
        <taxon>Bacillaceae</taxon>
        <taxon>Robertmurraya</taxon>
    </lineage>
</organism>
<name>A0ABV6KNH7_9BACI</name>
<proteinExistence type="inferred from homology"/>
<evidence type="ECO:0000256" key="2">
    <source>
        <dbReference type="ARBA" id="ARBA00022801"/>
    </source>
</evidence>